<evidence type="ECO:0000256" key="1">
    <source>
        <dbReference type="ARBA" id="ARBA00006566"/>
    </source>
</evidence>
<dbReference type="SUPFAM" id="SSF54211">
    <property type="entry name" value="Ribosomal protein S5 domain 2-like"/>
    <property type="match status" value="1"/>
</dbReference>
<dbReference type="Proteomes" id="UP000006681">
    <property type="component" value="Chromosome"/>
</dbReference>
<dbReference type="GO" id="GO:0004335">
    <property type="term" value="F:galactokinase activity"/>
    <property type="evidence" value="ECO:0007669"/>
    <property type="project" value="TreeGrafter"/>
</dbReference>
<dbReference type="InterPro" id="IPR006203">
    <property type="entry name" value="GHMP_knse_ATP-bd_CS"/>
</dbReference>
<keyword evidence="4 9" id="KW-0418">Kinase</keyword>
<dbReference type="GO" id="GO:0005524">
    <property type="term" value="F:ATP binding"/>
    <property type="evidence" value="ECO:0007669"/>
    <property type="project" value="UniProtKB-KW"/>
</dbReference>
<dbReference type="PANTHER" id="PTHR10457:SF7">
    <property type="entry name" value="GALACTOKINASE-RELATED"/>
    <property type="match status" value="1"/>
</dbReference>
<dbReference type="PANTHER" id="PTHR10457">
    <property type="entry name" value="MEVALONATE KINASE/GALACTOKINASE"/>
    <property type="match status" value="1"/>
</dbReference>
<sequence>MAVNIVAKEFREFFNEEPTLITSAPSRLDFLNTHQDYKGLPVVAVGINLRTYIAISRSQDEFVVASGNLRDDNVKYVDKFSLSELKLLGGKWFGDYIRALIMAFMRHGYSINPFKAWIRSNVPIASGLGSSGTLLVALASAINAINGFNLDRRAIAEIAYEAEHDVMGIPCGRLDQYAAAFGDIVVIETKPPYNVEVLPRLNGVFLVVDTGIRHSTADIHPKRQQEIDEGLNKLLSMDISGSLRKKLGAHYWEVHWDEIREDEISRFIEGLSDVPRRRILYTLRANESTKIALKVIKGEAVDIKDLMRTLNLSNAEVDSLISRYDWREALIGRVMTYQHRLLSEYYDVSLPIIDELVNFLVNEGVYGAKLSGAGLGGSVIALVRDEAMAREILNKVLGRGLAPRGWVVSIDGGVMVHG</sequence>
<dbReference type="InterPro" id="IPR036554">
    <property type="entry name" value="GHMP_kinase_C_sf"/>
</dbReference>
<dbReference type="InterPro" id="IPR020568">
    <property type="entry name" value="Ribosomal_Su5_D2-typ_SF"/>
</dbReference>
<evidence type="ECO:0000256" key="4">
    <source>
        <dbReference type="ARBA" id="ARBA00022777"/>
    </source>
</evidence>
<evidence type="ECO:0000313" key="10">
    <source>
        <dbReference type="Proteomes" id="UP000006681"/>
    </source>
</evidence>
<dbReference type="InterPro" id="IPR014721">
    <property type="entry name" value="Ribsml_uS5_D2-typ_fold_subgr"/>
</dbReference>
<reference evidence="10" key="2">
    <citation type="journal article" date="2010" name="Stand. Genomic Sci.">
        <title>Complete genome sequence of Vulcanisaeta distributa type strain (IC-017T).</title>
        <authorList>
            <person name="Mavromatis K."/>
            <person name="Sikorski J."/>
            <person name="Pabst E."/>
            <person name="Teshima H."/>
            <person name="Lapidus A."/>
            <person name="Lucas S."/>
            <person name="Nolan M."/>
            <person name="Glavina Del Rio T."/>
            <person name="Cheng J."/>
            <person name="Bruce D."/>
            <person name="Goodwin L."/>
            <person name="Pitluck S."/>
            <person name="Liolios K."/>
            <person name="Ivanova N."/>
            <person name="Mikhailova N."/>
            <person name="Pati A."/>
            <person name="Chen A."/>
            <person name="Palaniappan K."/>
            <person name="Land M."/>
            <person name="Hauser L."/>
            <person name="Chang Y."/>
            <person name="Jeffries C."/>
            <person name="Rohde M."/>
            <person name="Spring S."/>
            <person name="Goker M."/>
            <person name="Wirth R."/>
            <person name="Woyke T."/>
            <person name="Bristow J."/>
            <person name="Eisen J."/>
            <person name="Markowitz V."/>
            <person name="Hugenholtz P."/>
            <person name="Klenk H."/>
            <person name="Kyrpides N."/>
        </authorList>
    </citation>
    <scope>NUCLEOTIDE SEQUENCE [LARGE SCALE GENOMIC DNA]</scope>
    <source>
        <strain evidence="10">DSM 14429 / JCM 11212 / NBRC 100878 / IC-017</strain>
    </source>
</reference>
<evidence type="ECO:0000256" key="5">
    <source>
        <dbReference type="ARBA" id="ARBA00022840"/>
    </source>
</evidence>
<dbReference type="OrthoDB" id="116110at2157"/>
<organism evidence="9 10">
    <name type="scientific">Vulcanisaeta distributa (strain DSM 14429 / JCM 11212 / NBRC 100878 / IC-017)</name>
    <dbReference type="NCBI Taxonomy" id="572478"/>
    <lineage>
        <taxon>Archaea</taxon>
        <taxon>Thermoproteota</taxon>
        <taxon>Thermoprotei</taxon>
        <taxon>Thermoproteales</taxon>
        <taxon>Thermoproteaceae</taxon>
        <taxon>Vulcanisaeta</taxon>
    </lineage>
</organism>
<dbReference type="Pfam" id="PF08544">
    <property type="entry name" value="GHMP_kinases_C"/>
    <property type="match status" value="1"/>
</dbReference>
<dbReference type="GO" id="GO:0005829">
    <property type="term" value="C:cytosol"/>
    <property type="evidence" value="ECO:0007669"/>
    <property type="project" value="TreeGrafter"/>
</dbReference>
<dbReference type="Gene3D" id="3.30.230.10">
    <property type="match status" value="1"/>
</dbReference>
<evidence type="ECO:0000259" key="8">
    <source>
        <dbReference type="Pfam" id="PF10509"/>
    </source>
</evidence>
<keyword evidence="10" id="KW-1185">Reference proteome</keyword>
<gene>
    <name evidence="9" type="ordered locus">Vdis_2115</name>
</gene>
<dbReference type="EMBL" id="CP002100">
    <property type="protein sequence ID" value="ADN51484.1"/>
    <property type="molecule type" value="Genomic_DNA"/>
</dbReference>
<dbReference type="AlphaFoldDB" id="E1QPS4"/>
<dbReference type="InterPro" id="IPR013750">
    <property type="entry name" value="GHMP_kinase_C_dom"/>
</dbReference>
<dbReference type="GeneID" id="9753067"/>
<dbReference type="STRING" id="572478.Vdis_2115"/>
<evidence type="ECO:0000313" key="9">
    <source>
        <dbReference type="EMBL" id="ADN51484.1"/>
    </source>
</evidence>
<name>E1QPS4_VULDI</name>
<dbReference type="Pfam" id="PF10509">
    <property type="entry name" value="GalKase_gal_bdg"/>
    <property type="match status" value="1"/>
</dbReference>
<dbReference type="InterPro" id="IPR006204">
    <property type="entry name" value="GHMP_kinase_N_dom"/>
</dbReference>
<reference evidence="9 10" key="1">
    <citation type="journal article" date="2010" name="Stand. Genomic Sci.">
        <title>Complete genome sequence of Vulcanisaeta distributa type strain (IC-017).</title>
        <authorList>
            <person name="Mavromatis K."/>
            <person name="Sikorski J."/>
            <person name="Pabst E."/>
            <person name="Teshima H."/>
            <person name="Lapidus A."/>
            <person name="Lucas S."/>
            <person name="Nolan M."/>
            <person name="Glavina Del Rio T."/>
            <person name="Cheng J.F."/>
            <person name="Bruce D."/>
            <person name="Goodwin L."/>
            <person name="Pitluck S."/>
            <person name="Liolios K."/>
            <person name="Ivanova N."/>
            <person name="Mikhailova N."/>
            <person name="Pati A."/>
            <person name="Chen A."/>
            <person name="Palaniappan K."/>
            <person name="Land M."/>
            <person name="Hauser L."/>
            <person name="Chang Y.J."/>
            <person name="Jeffries C.D."/>
            <person name="Rohde M."/>
            <person name="Spring S."/>
            <person name="Goker M."/>
            <person name="Wirth R."/>
            <person name="Woyke T."/>
            <person name="Bristow J."/>
            <person name="Eisen J.A."/>
            <person name="Markowitz V."/>
            <person name="Hugenholtz P."/>
            <person name="Klenk H.P."/>
            <person name="Kyrpides N.C."/>
        </authorList>
    </citation>
    <scope>NUCLEOTIDE SEQUENCE [LARGE SCALE GENOMIC DNA]</scope>
    <source>
        <strain evidence="10">DSM 14429 / JCM 11212 / NBRC 100878 / IC-017</strain>
    </source>
</reference>
<comment type="similarity">
    <text evidence="1">Belongs to the GHMP kinase family. GalK subfamily.</text>
</comment>
<dbReference type="GO" id="GO:0006012">
    <property type="term" value="P:galactose metabolic process"/>
    <property type="evidence" value="ECO:0007669"/>
    <property type="project" value="TreeGrafter"/>
</dbReference>
<dbReference type="PIRSF" id="PIRSF000530">
    <property type="entry name" value="Galactokinase"/>
    <property type="match status" value="1"/>
</dbReference>
<dbReference type="InterPro" id="IPR019539">
    <property type="entry name" value="GalKase_N"/>
</dbReference>
<dbReference type="HOGENOM" id="CLU_017814_2_1_2"/>
<dbReference type="InterPro" id="IPR006206">
    <property type="entry name" value="Mevalonate/galactokinase"/>
</dbReference>
<feature type="domain" description="Galactokinase N-terminal" evidence="8">
    <location>
        <begin position="8"/>
        <end position="57"/>
    </location>
</feature>
<dbReference type="Pfam" id="PF00288">
    <property type="entry name" value="GHMP_kinases_N"/>
    <property type="match status" value="1"/>
</dbReference>
<dbReference type="eggNOG" id="arCOG01029">
    <property type="taxonomic scope" value="Archaea"/>
</dbReference>
<evidence type="ECO:0000259" key="7">
    <source>
        <dbReference type="Pfam" id="PF08544"/>
    </source>
</evidence>
<keyword evidence="2" id="KW-0808">Transferase</keyword>
<keyword evidence="3" id="KW-0547">Nucleotide-binding</keyword>
<evidence type="ECO:0000256" key="2">
    <source>
        <dbReference type="ARBA" id="ARBA00022679"/>
    </source>
</evidence>
<dbReference type="Gene3D" id="3.30.70.890">
    <property type="entry name" value="GHMP kinase, C-terminal domain"/>
    <property type="match status" value="1"/>
</dbReference>
<dbReference type="RefSeq" id="WP_013337209.1">
    <property type="nucleotide sequence ID" value="NC_014537.1"/>
</dbReference>
<proteinExistence type="inferred from homology"/>
<dbReference type="KEGG" id="vdi:Vdis_2115"/>
<evidence type="ECO:0000259" key="6">
    <source>
        <dbReference type="Pfam" id="PF00288"/>
    </source>
</evidence>
<dbReference type="PROSITE" id="PS00627">
    <property type="entry name" value="GHMP_KINASES_ATP"/>
    <property type="match status" value="1"/>
</dbReference>
<dbReference type="SUPFAM" id="SSF55060">
    <property type="entry name" value="GHMP Kinase, C-terminal domain"/>
    <property type="match status" value="1"/>
</dbReference>
<feature type="domain" description="GHMP kinase C-terminal" evidence="7">
    <location>
        <begin position="330"/>
        <end position="396"/>
    </location>
</feature>
<accession>E1QPS4</accession>
<dbReference type="PRINTS" id="PR00959">
    <property type="entry name" value="MEVGALKINASE"/>
</dbReference>
<feature type="domain" description="GHMP kinase N-terminal" evidence="6">
    <location>
        <begin position="96"/>
        <end position="182"/>
    </location>
</feature>
<evidence type="ECO:0000256" key="3">
    <source>
        <dbReference type="ARBA" id="ARBA00022741"/>
    </source>
</evidence>
<protein>
    <submittedName>
        <fullName evidence="9">GHMP kinase</fullName>
    </submittedName>
</protein>
<keyword evidence="5" id="KW-0067">ATP-binding</keyword>